<feature type="chain" id="PRO_5035681893" evidence="2">
    <location>
        <begin position="22"/>
        <end position="126"/>
    </location>
</feature>
<evidence type="ECO:0000313" key="4">
    <source>
        <dbReference type="Proteomes" id="UP000614601"/>
    </source>
</evidence>
<keyword evidence="4" id="KW-1185">Reference proteome</keyword>
<protein>
    <submittedName>
        <fullName evidence="3">Uncharacterized protein</fullName>
    </submittedName>
</protein>
<feature type="compositionally biased region" description="Pro residues" evidence="1">
    <location>
        <begin position="64"/>
        <end position="73"/>
    </location>
</feature>
<dbReference type="EMBL" id="CAJFDH010000006">
    <property type="protein sequence ID" value="CAD5228096.1"/>
    <property type="molecule type" value="Genomic_DNA"/>
</dbReference>
<dbReference type="EMBL" id="CAJFCW020000006">
    <property type="protein sequence ID" value="CAG9124115.1"/>
    <property type="molecule type" value="Genomic_DNA"/>
</dbReference>
<proteinExistence type="predicted"/>
<comment type="caution">
    <text evidence="3">The sequence shown here is derived from an EMBL/GenBank/DDBJ whole genome shotgun (WGS) entry which is preliminary data.</text>
</comment>
<keyword evidence="2" id="KW-0732">Signal</keyword>
<accession>A0A811LIY7</accession>
<feature type="region of interest" description="Disordered" evidence="1">
    <location>
        <begin position="25"/>
        <end position="107"/>
    </location>
</feature>
<feature type="compositionally biased region" description="Basic and acidic residues" evidence="1">
    <location>
        <begin position="25"/>
        <end position="34"/>
    </location>
</feature>
<dbReference type="Proteomes" id="UP000614601">
    <property type="component" value="Unassembled WGS sequence"/>
</dbReference>
<gene>
    <name evidence="3" type="ORF">BOKJ2_LOCUS12507</name>
</gene>
<evidence type="ECO:0000256" key="1">
    <source>
        <dbReference type="SAM" id="MobiDB-lite"/>
    </source>
</evidence>
<evidence type="ECO:0000313" key="3">
    <source>
        <dbReference type="EMBL" id="CAD5228096.1"/>
    </source>
</evidence>
<organism evidence="3 4">
    <name type="scientific">Bursaphelenchus okinawaensis</name>
    <dbReference type="NCBI Taxonomy" id="465554"/>
    <lineage>
        <taxon>Eukaryota</taxon>
        <taxon>Metazoa</taxon>
        <taxon>Ecdysozoa</taxon>
        <taxon>Nematoda</taxon>
        <taxon>Chromadorea</taxon>
        <taxon>Rhabditida</taxon>
        <taxon>Tylenchina</taxon>
        <taxon>Tylenchomorpha</taxon>
        <taxon>Aphelenchoidea</taxon>
        <taxon>Aphelenchoididae</taxon>
        <taxon>Bursaphelenchus</taxon>
    </lineage>
</organism>
<sequence length="126" mass="14730">MRLYLQFFAVFLILFVVVLEAERANKEGPKRDKQVPGNRPNRHHKNEQKEHKHQPNKKLENKPLPAPQRPVRPYPQKVQQQGPGQNELPPVDGQQPRYQAEETEEGDIRVSVVLKQKKKKKTLTEN</sequence>
<evidence type="ECO:0000256" key="2">
    <source>
        <dbReference type="SAM" id="SignalP"/>
    </source>
</evidence>
<name>A0A811LIY7_9BILA</name>
<reference evidence="3" key="1">
    <citation type="submission" date="2020-09" db="EMBL/GenBank/DDBJ databases">
        <authorList>
            <person name="Kikuchi T."/>
        </authorList>
    </citation>
    <scope>NUCLEOTIDE SEQUENCE</scope>
    <source>
        <strain evidence="3">SH1</strain>
    </source>
</reference>
<feature type="compositionally biased region" description="Basic residues" evidence="1">
    <location>
        <begin position="40"/>
        <end position="56"/>
    </location>
</feature>
<dbReference type="Proteomes" id="UP000783686">
    <property type="component" value="Unassembled WGS sequence"/>
</dbReference>
<feature type="signal peptide" evidence="2">
    <location>
        <begin position="1"/>
        <end position="21"/>
    </location>
</feature>
<dbReference type="AlphaFoldDB" id="A0A811LIY7"/>